<evidence type="ECO:0000256" key="13">
    <source>
        <dbReference type="ARBA" id="ARBA00023004"/>
    </source>
</evidence>
<dbReference type="Pfam" id="PF00175">
    <property type="entry name" value="NAD_binding_1"/>
    <property type="match status" value="1"/>
</dbReference>
<keyword evidence="8" id="KW-0479">Metal-binding</keyword>
<dbReference type="OrthoDB" id="9786134at2"/>
<keyword evidence="7" id="KW-0001">2Fe-2S</keyword>
<dbReference type="AlphaFoldDB" id="A0A2T4IMU7"/>
<evidence type="ECO:0000256" key="12">
    <source>
        <dbReference type="ARBA" id="ARBA00023002"/>
    </source>
</evidence>
<keyword evidence="15 16" id="KW-0472">Membrane</keyword>
<dbReference type="InterPro" id="IPR017938">
    <property type="entry name" value="Riboflavin_synthase-like_b-brl"/>
</dbReference>
<dbReference type="PANTHER" id="PTHR47354">
    <property type="entry name" value="NADH OXIDOREDUCTASE HCR"/>
    <property type="match status" value="1"/>
</dbReference>
<keyword evidence="10" id="KW-1278">Translocase</keyword>
<reference evidence="18 19" key="1">
    <citation type="submission" date="2018-03" db="EMBL/GenBank/DDBJ databases">
        <title>Genome sequence of the symbiotic type strain Mesorhizobium helmanticense CSLC115NT isolated from Lotus corniculatus nodules.</title>
        <authorList>
            <person name="Sannazzaro A.I."/>
            <person name="Torres Tejerizo G.A."/>
            <person name="Dip D."/>
            <person name="Caballero M."/>
            <person name="Pistorio M."/>
            <person name="Estrella M.J."/>
        </authorList>
    </citation>
    <scope>NUCLEOTIDE SEQUENCE [LARGE SCALE GENOMIC DNA]</scope>
    <source>
        <strain evidence="18 19">CSLC115N</strain>
    </source>
</reference>
<evidence type="ECO:0000256" key="8">
    <source>
        <dbReference type="ARBA" id="ARBA00022723"/>
    </source>
</evidence>
<evidence type="ECO:0000313" key="19">
    <source>
        <dbReference type="Proteomes" id="UP000240259"/>
    </source>
</evidence>
<feature type="transmembrane region" description="Helical" evidence="16">
    <location>
        <begin position="143"/>
        <end position="162"/>
    </location>
</feature>
<dbReference type="InterPro" id="IPR050415">
    <property type="entry name" value="MRET"/>
</dbReference>
<dbReference type="InterPro" id="IPR004338">
    <property type="entry name" value="NqrB/RnfD"/>
</dbReference>
<keyword evidence="12" id="KW-0560">Oxidoreductase</keyword>
<dbReference type="CDD" id="cd00322">
    <property type="entry name" value="FNR_like"/>
    <property type="match status" value="1"/>
</dbReference>
<keyword evidence="14" id="KW-0411">Iron-sulfur</keyword>
<dbReference type="PRINTS" id="PR00410">
    <property type="entry name" value="PHEHYDRXLASE"/>
</dbReference>
<keyword evidence="6 16" id="KW-0812">Transmembrane</keyword>
<gene>
    <name evidence="18" type="ORF">C9427_28550</name>
</gene>
<evidence type="ECO:0000256" key="7">
    <source>
        <dbReference type="ARBA" id="ARBA00022714"/>
    </source>
</evidence>
<keyword evidence="2" id="KW-0813">Transport</keyword>
<evidence type="ECO:0000256" key="3">
    <source>
        <dbReference type="ARBA" id="ARBA00022553"/>
    </source>
</evidence>
<evidence type="ECO:0000256" key="9">
    <source>
        <dbReference type="ARBA" id="ARBA00022827"/>
    </source>
</evidence>
<dbReference type="GO" id="GO:0046872">
    <property type="term" value="F:metal ion binding"/>
    <property type="evidence" value="ECO:0007669"/>
    <property type="project" value="UniProtKB-KW"/>
</dbReference>
<dbReference type="PANTHER" id="PTHR47354:SF6">
    <property type="entry name" value="NADH OXIDOREDUCTASE HCR"/>
    <property type="match status" value="1"/>
</dbReference>
<evidence type="ECO:0000256" key="1">
    <source>
        <dbReference type="ARBA" id="ARBA00001974"/>
    </source>
</evidence>
<evidence type="ECO:0000259" key="17">
    <source>
        <dbReference type="PROSITE" id="PS51384"/>
    </source>
</evidence>
<comment type="caution">
    <text evidence="18">The sequence shown here is derived from an EMBL/GenBank/DDBJ whole genome shotgun (WGS) entry which is preliminary data.</text>
</comment>
<dbReference type="Gene3D" id="2.40.30.10">
    <property type="entry name" value="Translation factors"/>
    <property type="match status" value="1"/>
</dbReference>
<protein>
    <recommendedName>
        <fullName evidence="17">FAD-binding FR-type domain-containing protein</fullName>
    </recommendedName>
</protein>
<dbReference type="InterPro" id="IPR017927">
    <property type="entry name" value="FAD-bd_FR_type"/>
</dbReference>
<keyword evidence="13" id="KW-0408">Iron</keyword>
<feature type="transmembrane region" description="Helical" evidence="16">
    <location>
        <begin position="12"/>
        <end position="31"/>
    </location>
</feature>
<dbReference type="SUPFAM" id="SSF63380">
    <property type="entry name" value="Riboflavin synthase domain-like"/>
    <property type="match status" value="1"/>
</dbReference>
<feature type="transmembrane region" description="Helical" evidence="16">
    <location>
        <begin position="43"/>
        <end position="63"/>
    </location>
</feature>
<sequence length="503" mass="55399">MIKTVDRFLDHLTMYRLILYYLMALVGAAFGLGSVKLVPHDPIALAFTTALVLAACWTTNKVFARIFAVPANNESVYITALILALILDPVAVTDLKGIAAVAFTSVWAISSKFILAVGRKHLFNPAALGVALSALLLDQPATWWVGGNLPLLPLVLAGGILIVRKLRRLDVVATFVIVALATVLATSEPSQYASVLTETLRSSPLFFFAFVMLTEPLTAPTARWPRIAFAAIVGFLFAPNIHIGSFYFTPELALLAGNLFAYAAGPKGRFVLTLERIEQSAVDSYDFIFRSPRKLAFQAGQYLEWTLGLDRADNRGNRRYFTIASAPTEKTVRLGVKFYPRSSAFKRALGTMTPGSTIHASQLAGDFILPANPETKIAFLAGGIGITPFRSMLQFLLDRKERRPIVILYGTEGQQDIAYRNVLGAARRELGIRTFHAVVRGGERGQYPGYIDERLVRLAIPDYLERTFYISGPQAMVKALRKKLQAMGVRRSKIKVDYFPGFA</sequence>
<keyword evidence="9" id="KW-0274">FAD</keyword>
<keyword evidence="4" id="KW-0285">Flavoprotein</keyword>
<keyword evidence="3" id="KW-0597">Phosphoprotein</keyword>
<evidence type="ECO:0000313" key="18">
    <source>
        <dbReference type="EMBL" id="PTE06976.1"/>
    </source>
</evidence>
<evidence type="ECO:0000256" key="11">
    <source>
        <dbReference type="ARBA" id="ARBA00022989"/>
    </source>
</evidence>
<dbReference type="RefSeq" id="WP_107652366.1">
    <property type="nucleotide sequence ID" value="NZ_PZJX01000053.1"/>
</dbReference>
<feature type="transmembrane region" description="Helical" evidence="16">
    <location>
        <begin position="227"/>
        <end position="248"/>
    </location>
</feature>
<evidence type="ECO:0000256" key="16">
    <source>
        <dbReference type="SAM" id="Phobius"/>
    </source>
</evidence>
<keyword evidence="19" id="KW-1185">Reference proteome</keyword>
<keyword evidence="5" id="KW-0288">FMN</keyword>
<evidence type="ECO:0000256" key="4">
    <source>
        <dbReference type="ARBA" id="ARBA00022630"/>
    </source>
</evidence>
<dbReference type="GO" id="GO:0055085">
    <property type="term" value="P:transmembrane transport"/>
    <property type="evidence" value="ECO:0007669"/>
    <property type="project" value="InterPro"/>
</dbReference>
<dbReference type="GO" id="GO:0016491">
    <property type="term" value="F:oxidoreductase activity"/>
    <property type="evidence" value="ECO:0007669"/>
    <property type="project" value="UniProtKB-KW"/>
</dbReference>
<evidence type="ECO:0000256" key="10">
    <source>
        <dbReference type="ARBA" id="ARBA00022967"/>
    </source>
</evidence>
<dbReference type="Proteomes" id="UP000240259">
    <property type="component" value="Unassembled WGS sequence"/>
</dbReference>
<evidence type="ECO:0000256" key="15">
    <source>
        <dbReference type="ARBA" id="ARBA00023136"/>
    </source>
</evidence>
<dbReference type="InterPro" id="IPR001433">
    <property type="entry name" value="OxRdtase_FAD/NAD-bd"/>
</dbReference>
<evidence type="ECO:0000256" key="2">
    <source>
        <dbReference type="ARBA" id="ARBA00022448"/>
    </source>
</evidence>
<dbReference type="EMBL" id="PZJX01000053">
    <property type="protein sequence ID" value="PTE06976.1"/>
    <property type="molecule type" value="Genomic_DNA"/>
</dbReference>
<dbReference type="GO" id="GO:0016020">
    <property type="term" value="C:membrane"/>
    <property type="evidence" value="ECO:0007669"/>
    <property type="project" value="InterPro"/>
</dbReference>
<evidence type="ECO:0000256" key="6">
    <source>
        <dbReference type="ARBA" id="ARBA00022692"/>
    </source>
</evidence>
<dbReference type="PROSITE" id="PS51384">
    <property type="entry name" value="FAD_FR"/>
    <property type="match status" value="1"/>
</dbReference>
<organism evidence="18 19">
    <name type="scientific">Mesorhizobium helmanticense</name>
    <dbReference type="NCBI Taxonomy" id="1776423"/>
    <lineage>
        <taxon>Bacteria</taxon>
        <taxon>Pseudomonadati</taxon>
        <taxon>Pseudomonadota</taxon>
        <taxon>Alphaproteobacteria</taxon>
        <taxon>Hyphomicrobiales</taxon>
        <taxon>Phyllobacteriaceae</taxon>
        <taxon>Mesorhizobium</taxon>
    </lineage>
</organism>
<keyword evidence="11 16" id="KW-1133">Transmembrane helix</keyword>
<dbReference type="SUPFAM" id="SSF52343">
    <property type="entry name" value="Ferredoxin reductase-like, C-terminal NADP-linked domain"/>
    <property type="match status" value="1"/>
</dbReference>
<evidence type="ECO:0000256" key="5">
    <source>
        <dbReference type="ARBA" id="ARBA00022643"/>
    </source>
</evidence>
<dbReference type="Pfam" id="PF03116">
    <property type="entry name" value="NQR2_RnfD_RnfE"/>
    <property type="match status" value="1"/>
</dbReference>
<feature type="transmembrane region" description="Helical" evidence="16">
    <location>
        <begin position="75"/>
        <end position="92"/>
    </location>
</feature>
<dbReference type="InterPro" id="IPR039261">
    <property type="entry name" value="FNR_nucleotide-bd"/>
</dbReference>
<feature type="domain" description="FAD-binding FR-type" evidence="17">
    <location>
        <begin position="267"/>
        <end position="370"/>
    </location>
</feature>
<name>A0A2T4IMU7_9HYPH</name>
<dbReference type="GO" id="GO:0051537">
    <property type="term" value="F:2 iron, 2 sulfur cluster binding"/>
    <property type="evidence" value="ECO:0007669"/>
    <property type="project" value="UniProtKB-KW"/>
</dbReference>
<proteinExistence type="predicted"/>
<accession>A0A2T4IMU7</accession>
<evidence type="ECO:0000256" key="14">
    <source>
        <dbReference type="ARBA" id="ARBA00023014"/>
    </source>
</evidence>
<dbReference type="Gene3D" id="3.40.50.80">
    <property type="entry name" value="Nucleotide-binding domain of ferredoxin-NADP reductase (FNR) module"/>
    <property type="match status" value="1"/>
</dbReference>
<comment type="cofactor">
    <cofactor evidence="1">
        <name>FAD</name>
        <dbReference type="ChEBI" id="CHEBI:57692"/>
    </cofactor>
</comment>